<protein>
    <submittedName>
        <fullName evidence="2">Uncharacterized protein</fullName>
    </submittedName>
</protein>
<sequence length="139" mass="15599">MDSSAKLISIRYGNTVLNNHDAVRKLTQSQMELPRQEKLNASFNSEWTDFVDDFPAAEAYLHTEFVDRVFPTFKECVLAKEYADSESVSDASSDDGIQHILNQRPRGSAKDDSHPVACNLDRVAPKNLILETAPNLYVP</sequence>
<dbReference type="EMBL" id="MNPL01026289">
    <property type="protein sequence ID" value="OQR68046.1"/>
    <property type="molecule type" value="Genomic_DNA"/>
</dbReference>
<name>A0A1V9X3R9_9ACAR</name>
<dbReference type="OrthoDB" id="10445412at2759"/>
<gene>
    <name evidence="2" type="ORF">BIW11_13155</name>
</gene>
<proteinExistence type="predicted"/>
<reference evidence="2 3" key="1">
    <citation type="journal article" date="2017" name="Gigascience">
        <title>Draft genome of the honey bee ectoparasitic mite, Tropilaelaps mercedesae, is shaped by the parasitic life history.</title>
        <authorList>
            <person name="Dong X."/>
            <person name="Armstrong S.D."/>
            <person name="Xia D."/>
            <person name="Makepeace B.L."/>
            <person name="Darby A.C."/>
            <person name="Kadowaki T."/>
        </authorList>
    </citation>
    <scope>NUCLEOTIDE SEQUENCE [LARGE SCALE GENOMIC DNA]</scope>
    <source>
        <strain evidence="2">Wuxi-XJTLU</strain>
    </source>
</reference>
<dbReference type="Proteomes" id="UP000192247">
    <property type="component" value="Unassembled WGS sequence"/>
</dbReference>
<feature type="region of interest" description="Disordered" evidence="1">
    <location>
        <begin position="84"/>
        <end position="114"/>
    </location>
</feature>
<feature type="compositionally biased region" description="Low complexity" evidence="1">
    <location>
        <begin position="85"/>
        <end position="95"/>
    </location>
</feature>
<dbReference type="InParanoid" id="A0A1V9X3R9"/>
<evidence type="ECO:0000313" key="2">
    <source>
        <dbReference type="EMBL" id="OQR68046.1"/>
    </source>
</evidence>
<dbReference type="AlphaFoldDB" id="A0A1V9X3R9"/>
<comment type="caution">
    <text evidence="2">The sequence shown here is derived from an EMBL/GenBank/DDBJ whole genome shotgun (WGS) entry which is preliminary data.</text>
</comment>
<accession>A0A1V9X3R9</accession>
<organism evidence="2 3">
    <name type="scientific">Tropilaelaps mercedesae</name>
    <dbReference type="NCBI Taxonomy" id="418985"/>
    <lineage>
        <taxon>Eukaryota</taxon>
        <taxon>Metazoa</taxon>
        <taxon>Ecdysozoa</taxon>
        <taxon>Arthropoda</taxon>
        <taxon>Chelicerata</taxon>
        <taxon>Arachnida</taxon>
        <taxon>Acari</taxon>
        <taxon>Parasitiformes</taxon>
        <taxon>Mesostigmata</taxon>
        <taxon>Gamasina</taxon>
        <taxon>Dermanyssoidea</taxon>
        <taxon>Laelapidae</taxon>
        <taxon>Tropilaelaps</taxon>
    </lineage>
</organism>
<evidence type="ECO:0000256" key="1">
    <source>
        <dbReference type="SAM" id="MobiDB-lite"/>
    </source>
</evidence>
<evidence type="ECO:0000313" key="3">
    <source>
        <dbReference type="Proteomes" id="UP000192247"/>
    </source>
</evidence>
<keyword evidence="3" id="KW-1185">Reference proteome</keyword>